<dbReference type="Gene3D" id="2.60.120.280">
    <property type="entry name" value="Regulatory protein AraC"/>
    <property type="match status" value="1"/>
</dbReference>
<dbReference type="SMART" id="SM00342">
    <property type="entry name" value="HTH_ARAC"/>
    <property type="match status" value="1"/>
</dbReference>
<dbReference type="SUPFAM" id="SSF46689">
    <property type="entry name" value="Homeodomain-like"/>
    <property type="match status" value="1"/>
</dbReference>
<evidence type="ECO:0000313" key="5">
    <source>
        <dbReference type="EMBL" id="RHC95979.1"/>
    </source>
</evidence>
<accession>A0A414CLP1</accession>
<keyword evidence="2" id="KW-0238">DNA-binding</keyword>
<dbReference type="InterPro" id="IPR018060">
    <property type="entry name" value="HTH_AraC"/>
</dbReference>
<dbReference type="InterPro" id="IPR009057">
    <property type="entry name" value="Homeodomain-like_sf"/>
</dbReference>
<dbReference type="PRINTS" id="PR00032">
    <property type="entry name" value="HTHARAC"/>
</dbReference>
<dbReference type="PANTHER" id="PTHR43280">
    <property type="entry name" value="ARAC-FAMILY TRANSCRIPTIONAL REGULATOR"/>
    <property type="match status" value="1"/>
</dbReference>
<reference evidence="5 6" key="1">
    <citation type="submission" date="2018-08" db="EMBL/GenBank/DDBJ databases">
        <title>A genome reference for cultivated species of the human gut microbiota.</title>
        <authorList>
            <person name="Zou Y."/>
            <person name="Xue W."/>
            <person name="Luo G."/>
        </authorList>
    </citation>
    <scope>NUCLEOTIDE SEQUENCE [LARGE SCALE GENOMIC DNA]</scope>
    <source>
        <strain evidence="5 6">AM33-3BH</strain>
    </source>
</reference>
<dbReference type="RefSeq" id="WP_118095330.1">
    <property type="nucleotide sequence ID" value="NZ_QSIO01000001.1"/>
</dbReference>
<evidence type="ECO:0000256" key="1">
    <source>
        <dbReference type="ARBA" id="ARBA00023015"/>
    </source>
</evidence>
<dbReference type="PANTHER" id="PTHR43280:SF30">
    <property type="entry name" value="MMSAB OPERON REGULATORY PROTEIN"/>
    <property type="match status" value="1"/>
</dbReference>
<dbReference type="InterPro" id="IPR037923">
    <property type="entry name" value="HTH-like"/>
</dbReference>
<comment type="caution">
    <text evidence="5">The sequence shown here is derived from an EMBL/GenBank/DDBJ whole genome shotgun (WGS) entry which is preliminary data.</text>
</comment>
<organism evidence="5 6">
    <name type="scientific">Streptococcus parasanguinis</name>
    <dbReference type="NCBI Taxonomy" id="1318"/>
    <lineage>
        <taxon>Bacteria</taxon>
        <taxon>Bacillati</taxon>
        <taxon>Bacillota</taxon>
        <taxon>Bacilli</taxon>
        <taxon>Lactobacillales</taxon>
        <taxon>Streptococcaceae</taxon>
        <taxon>Streptococcus</taxon>
    </lineage>
</organism>
<feature type="domain" description="HTH araC/xylS-type" evidence="4">
    <location>
        <begin position="175"/>
        <end position="274"/>
    </location>
</feature>
<keyword evidence="1" id="KW-0805">Transcription regulation</keyword>
<dbReference type="InterPro" id="IPR020449">
    <property type="entry name" value="Tscrpt_reg_AraC-type_HTH"/>
</dbReference>
<proteinExistence type="predicted"/>
<dbReference type="InterPro" id="IPR003313">
    <property type="entry name" value="AraC-bd"/>
</dbReference>
<evidence type="ECO:0000313" key="6">
    <source>
        <dbReference type="Proteomes" id="UP000285773"/>
    </source>
</evidence>
<protein>
    <submittedName>
        <fullName evidence="5">AraC family transcriptional regulator</fullName>
    </submittedName>
</protein>
<dbReference type="InterPro" id="IPR018062">
    <property type="entry name" value="HTH_AraC-typ_CS"/>
</dbReference>
<keyword evidence="3" id="KW-0804">Transcription</keyword>
<dbReference type="SUPFAM" id="SSF51215">
    <property type="entry name" value="Regulatory protein AraC"/>
    <property type="match status" value="1"/>
</dbReference>
<dbReference type="AlphaFoldDB" id="A0A414CLP1"/>
<dbReference type="Pfam" id="PF12833">
    <property type="entry name" value="HTH_18"/>
    <property type="match status" value="1"/>
</dbReference>
<dbReference type="Proteomes" id="UP000285773">
    <property type="component" value="Unassembled WGS sequence"/>
</dbReference>
<dbReference type="PROSITE" id="PS01124">
    <property type="entry name" value="HTH_ARAC_FAMILY_2"/>
    <property type="match status" value="1"/>
</dbReference>
<dbReference type="Gene3D" id="1.10.10.60">
    <property type="entry name" value="Homeodomain-like"/>
    <property type="match status" value="2"/>
</dbReference>
<evidence type="ECO:0000259" key="4">
    <source>
        <dbReference type="PROSITE" id="PS01124"/>
    </source>
</evidence>
<dbReference type="EMBL" id="QSIO01000001">
    <property type="protein sequence ID" value="RHC95979.1"/>
    <property type="molecule type" value="Genomic_DNA"/>
</dbReference>
<dbReference type="PROSITE" id="PS00041">
    <property type="entry name" value="HTH_ARAC_FAMILY_1"/>
    <property type="match status" value="1"/>
</dbReference>
<name>A0A414CLP1_STRPA</name>
<dbReference type="GO" id="GO:0043565">
    <property type="term" value="F:sequence-specific DNA binding"/>
    <property type="evidence" value="ECO:0007669"/>
    <property type="project" value="InterPro"/>
</dbReference>
<evidence type="ECO:0000256" key="3">
    <source>
        <dbReference type="ARBA" id="ARBA00023163"/>
    </source>
</evidence>
<evidence type="ECO:0000256" key="2">
    <source>
        <dbReference type="ARBA" id="ARBA00023125"/>
    </source>
</evidence>
<gene>
    <name evidence="5" type="ORF">DW820_02300</name>
</gene>
<dbReference type="GO" id="GO:0003700">
    <property type="term" value="F:DNA-binding transcription factor activity"/>
    <property type="evidence" value="ECO:0007669"/>
    <property type="project" value="InterPro"/>
</dbReference>
<sequence length="277" mass="32415">MLVFSEYQTDTIDLALDFYGYEDCPKNYEFGPSVRDNFVLHYITKGKGVLHFNKKEIHLEAGDLFLLPKNKVTYYKADPEEPWSYYWIGISGTKVSDFMRFSTLHENGFLKKTEVETELIGQFMEQLVHKAEASKMTSHYQLHLLSQIYELLYLIGEVAPNVQKSYLSPTYQLYLTCKHVIETHYGKEHLSIQEIADDLNVHRSYLTTVFKEFHQISPKEFLYSVRMQRAQQLLTNTDESIKIVAYSVGFSDPLYFSKAFKAYSQLTPSQYRSKHKI</sequence>
<dbReference type="Pfam" id="PF02311">
    <property type="entry name" value="AraC_binding"/>
    <property type="match status" value="1"/>
</dbReference>
<dbReference type="CDD" id="cd06986">
    <property type="entry name" value="cupin_MmsR-like_N"/>
    <property type="match status" value="1"/>
</dbReference>